<keyword evidence="2" id="KW-1185">Reference proteome</keyword>
<dbReference type="Proteomes" id="UP001597347">
    <property type="component" value="Unassembled WGS sequence"/>
</dbReference>
<sequence>MTDTLRARLTDAVRRQGGWSTLYLDLSGDRENPEGLAESRRRSALDRLRAAGADEATLRALDGALGEPTGLPSPFTRYLIAREGAVVVDEPIPGPAAGPETLDVGELPSVAPLIRAGVDEFAYLVVQVTRDGGDIAVHRTGAFFPELETTLTGRTDTLHKAASGGWSQQNHHEHVEELWKQTQGELSAEVDRLVQEVRPRLVVVAGDVRARGLLLDALGERSRALAVELKKDTRSDGADAAVLSAFVAEQVAAVEQRDRHDAVDLLRTRLGRERPAATRGLAAVVEALRQAQADTVFVDVGALADERLLALGDVPWLAAEPGDAGTAPVIGEVGALDAVVRAALLTDARILLAPAGELGAPAAALLRWPADQPAPV</sequence>
<name>A0ABW4LH80_9MICO</name>
<dbReference type="EMBL" id="JBHUEA010000023">
    <property type="protein sequence ID" value="MFD1722588.1"/>
    <property type="molecule type" value="Genomic_DNA"/>
</dbReference>
<protein>
    <submittedName>
        <fullName evidence="1">Vms1/Ankzf1 family peptidyl-tRNA hydrolase</fullName>
    </submittedName>
</protein>
<reference evidence="2" key="1">
    <citation type="journal article" date="2019" name="Int. J. Syst. Evol. Microbiol.">
        <title>The Global Catalogue of Microorganisms (GCM) 10K type strain sequencing project: providing services to taxonomists for standard genome sequencing and annotation.</title>
        <authorList>
            <consortium name="The Broad Institute Genomics Platform"/>
            <consortium name="The Broad Institute Genome Sequencing Center for Infectious Disease"/>
            <person name="Wu L."/>
            <person name="Ma J."/>
        </authorList>
    </citation>
    <scope>NUCLEOTIDE SEQUENCE [LARGE SCALE GENOMIC DNA]</scope>
    <source>
        <strain evidence="2">CGMCC 1.12471</strain>
    </source>
</reference>
<dbReference type="InterPro" id="IPR040701">
    <property type="entry name" value="Bact_RF_family2"/>
</dbReference>
<gene>
    <name evidence="1" type="ORF">ACFSBI_13615</name>
</gene>
<evidence type="ECO:0000313" key="1">
    <source>
        <dbReference type="EMBL" id="MFD1722588.1"/>
    </source>
</evidence>
<proteinExistence type="predicted"/>
<evidence type="ECO:0000313" key="2">
    <source>
        <dbReference type="Proteomes" id="UP001597347"/>
    </source>
</evidence>
<organism evidence="1 2">
    <name type="scientific">Amnibacterium endophyticum</name>
    <dbReference type="NCBI Taxonomy" id="2109337"/>
    <lineage>
        <taxon>Bacteria</taxon>
        <taxon>Bacillati</taxon>
        <taxon>Actinomycetota</taxon>
        <taxon>Actinomycetes</taxon>
        <taxon>Micrococcales</taxon>
        <taxon>Microbacteriaceae</taxon>
        <taxon>Amnibacterium</taxon>
    </lineage>
</organism>
<accession>A0ABW4LH80</accession>
<dbReference type="GO" id="GO:0016787">
    <property type="term" value="F:hydrolase activity"/>
    <property type="evidence" value="ECO:0007669"/>
    <property type="project" value="UniProtKB-KW"/>
</dbReference>
<keyword evidence="1" id="KW-0378">Hydrolase</keyword>
<dbReference type="RefSeq" id="WP_377935818.1">
    <property type="nucleotide sequence ID" value="NZ_JBHUEA010000023.1"/>
</dbReference>
<dbReference type="Pfam" id="PF18844">
    <property type="entry name" value="baeRF_family2"/>
    <property type="match status" value="1"/>
</dbReference>
<comment type="caution">
    <text evidence="1">The sequence shown here is derived from an EMBL/GenBank/DDBJ whole genome shotgun (WGS) entry which is preliminary data.</text>
</comment>